<comment type="caution">
    <text evidence="7">The sequence shown here is derived from an EMBL/GenBank/DDBJ whole genome shotgun (WGS) entry which is preliminary data.</text>
</comment>
<reference evidence="7 8" key="1">
    <citation type="submission" date="2024-03" db="EMBL/GenBank/DDBJ databases">
        <title>Whole genome sequencing of Streptomyces racemochromogenes, to identify antimicrobial biosynthetic gene clusters.</title>
        <authorList>
            <person name="Suryawanshi P."/>
            <person name="Krishnaraj P.U."/>
            <person name="Arun Y.P."/>
            <person name="Suryawanshi M.P."/>
            <person name="Rakshit O."/>
        </authorList>
    </citation>
    <scope>NUCLEOTIDE SEQUENCE [LARGE SCALE GENOMIC DNA]</scope>
    <source>
        <strain evidence="7 8">AUDT626</strain>
    </source>
</reference>
<keyword evidence="2" id="KW-0808">Transferase</keyword>
<evidence type="ECO:0000256" key="4">
    <source>
        <dbReference type="SAM" id="MobiDB-lite"/>
    </source>
</evidence>
<dbReference type="Pfam" id="PF00891">
    <property type="entry name" value="Methyltransf_2"/>
    <property type="match status" value="1"/>
</dbReference>
<dbReference type="PROSITE" id="PS51683">
    <property type="entry name" value="SAM_OMT_II"/>
    <property type="match status" value="1"/>
</dbReference>
<accession>A0ABW7PB86</accession>
<dbReference type="EMBL" id="JBBDHD010000021">
    <property type="protein sequence ID" value="MFH7595637.1"/>
    <property type="molecule type" value="Genomic_DNA"/>
</dbReference>
<dbReference type="InterPro" id="IPR036390">
    <property type="entry name" value="WH_DNA-bd_sf"/>
</dbReference>
<dbReference type="InterPro" id="IPR016461">
    <property type="entry name" value="COMT-like"/>
</dbReference>
<dbReference type="InterPro" id="IPR036388">
    <property type="entry name" value="WH-like_DNA-bd_sf"/>
</dbReference>
<dbReference type="RefSeq" id="WP_395509493.1">
    <property type="nucleotide sequence ID" value="NZ_JBBDHD010000021.1"/>
</dbReference>
<dbReference type="InterPro" id="IPR012967">
    <property type="entry name" value="COMT_dimerisation"/>
</dbReference>
<proteinExistence type="predicted"/>
<feature type="region of interest" description="Disordered" evidence="4">
    <location>
        <begin position="1"/>
        <end position="20"/>
    </location>
</feature>
<dbReference type="SUPFAM" id="SSF46785">
    <property type="entry name" value="Winged helix' DNA-binding domain"/>
    <property type="match status" value="1"/>
</dbReference>
<evidence type="ECO:0000256" key="3">
    <source>
        <dbReference type="ARBA" id="ARBA00022691"/>
    </source>
</evidence>
<dbReference type="Gene3D" id="3.40.50.150">
    <property type="entry name" value="Vaccinia Virus protein VP39"/>
    <property type="match status" value="1"/>
</dbReference>
<name>A0ABW7PB86_9ACTN</name>
<dbReference type="Gene3D" id="1.10.10.10">
    <property type="entry name" value="Winged helix-like DNA-binding domain superfamily/Winged helix DNA-binding domain"/>
    <property type="match status" value="1"/>
</dbReference>
<dbReference type="InterPro" id="IPR001077">
    <property type="entry name" value="COMT_C"/>
</dbReference>
<feature type="domain" description="O-methyltransferase C-terminal" evidence="5">
    <location>
        <begin position="133"/>
        <end position="330"/>
    </location>
</feature>
<sequence length="349" mass="37330">MTGPGESPDPLAPGRPLATSAPPALHEVMFGHVHSAALRAVAVHRIPDHLADGPRTPEELASLTGTDAAALRRVLRLLAVLGLFHEDERGRFRLEAAGRPLRTDVPHSQHAGVLMVTDPMIVRSAAELPVSLGGGRSPFERAYGGPFFEHLRKSPEDRAVFDAGMAAFSGREDELVAQAYPFPERARVVDVGGGRGGLLRAVLRRGPALDGVLFDRPGTVAGHLLDEPALTGRWRTEGGDFFETVPPGGDLYVLKHVLHDWDDEDAVRILGSVRRAAAAGTRLLVVDAVLPGGGVPHPAVELDIVMLLVVEGRERTAAEFEELLSRAGFRLHRILPTPSLPSVIEAVAV</sequence>
<evidence type="ECO:0000313" key="8">
    <source>
        <dbReference type="Proteomes" id="UP001610631"/>
    </source>
</evidence>
<evidence type="ECO:0000256" key="1">
    <source>
        <dbReference type="ARBA" id="ARBA00022603"/>
    </source>
</evidence>
<dbReference type="PIRSF" id="PIRSF005739">
    <property type="entry name" value="O-mtase"/>
    <property type="match status" value="1"/>
</dbReference>
<organism evidence="7 8">
    <name type="scientific">Streptomyces racemochromogenes</name>
    <dbReference type="NCBI Taxonomy" id="67353"/>
    <lineage>
        <taxon>Bacteria</taxon>
        <taxon>Bacillati</taxon>
        <taxon>Actinomycetota</taxon>
        <taxon>Actinomycetes</taxon>
        <taxon>Kitasatosporales</taxon>
        <taxon>Streptomycetaceae</taxon>
        <taxon>Streptomyces</taxon>
    </lineage>
</organism>
<evidence type="ECO:0000259" key="6">
    <source>
        <dbReference type="Pfam" id="PF08100"/>
    </source>
</evidence>
<dbReference type="PANTHER" id="PTHR43712">
    <property type="entry name" value="PUTATIVE (AFU_ORTHOLOGUE AFUA_4G14580)-RELATED"/>
    <property type="match status" value="1"/>
</dbReference>
<feature type="domain" description="O-methyltransferase dimerisation" evidence="6">
    <location>
        <begin position="27"/>
        <end position="99"/>
    </location>
</feature>
<dbReference type="GO" id="GO:0032259">
    <property type="term" value="P:methylation"/>
    <property type="evidence" value="ECO:0007669"/>
    <property type="project" value="UniProtKB-KW"/>
</dbReference>
<dbReference type="PANTHER" id="PTHR43712:SF2">
    <property type="entry name" value="O-METHYLTRANSFERASE CICE"/>
    <property type="match status" value="1"/>
</dbReference>
<dbReference type="Proteomes" id="UP001610631">
    <property type="component" value="Unassembled WGS sequence"/>
</dbReference>
<dbReference type="SUPFAM" id="SSF53335">
    <property type="entry name" value="S-adenosyl-L-methionine-dependent methyltransferases"/>
    <property type="match status" value="1"/>
</dbReference>
<evidence type="ECO:0000256" key="2">
    <source>
        <dbReference type="ARBA" id="ARBA00022679"/>
    </source>
</evidence>
<keyword evidence="8" id="KW-1185">Reference proteome</keyword>
<dbReference type="GO" id="GO:0008168">
    <property type="term" value="F:methyltransferase activity"/>
    <property type="evidence" value="ECO:0007669"/>
    <property type="project" value="UniProtKB-KW"/>
</dbReference>
<keyword evidence="1 7" id="KW-0489">Methyltransferase</keyword>
<dbReference type="Pfam" id="PF08100">
    <property type="entry name" value="Dimerisation"/>
    <property type="match status" value="1"/>
</dbReference>
<dbReference type="InterPro" id="IPR029063">
    <property type="entry name" value="SAM-dependent_MTases_sf"/>
</dbReference>
<keyword evidence="3" id="KW-0949">S-adenosyl-L-methionine</keyword>
<evidence type="ECO:0000313" key="7">
    <source>
        <dbReference type="EMBL" id="MFH7595637.1"/>
    </source>
</evidence>
<gene>
    <name evidence="7" type="ORF">WDV06_11120</name>
</gene>
<protein>
    <submittedName>
        <fullName evidence="7">Methyltransferase</fullName>
    </submittedName>
</protein>
<evidence type="ECO:0000259" key="5">
    <source>
        <dbReference type="Pfam" id="PF00891"/>
    </source>
</evidence>